<name>A0A0C3CA42_HEBCY</name>
<reference evidence="1 2" key="1">
    <citation type="submission" date="2014-04" db="EMBL/GenBank/DDBJ databases">
        <authorList>
            <consortium name="DOE Joint Genome Institute"/>
            <person name="Kuo A."/>
            <person name="Gay G."/>
            <person name="Dore J."/>
            <person name="Kohler A."/>
            <person name="Nagy L.G."/>
            <person name="Floudas D."/>
            <person name="Copeland A."/>
            <person name="Barry K.W."/>
            <person name="Cichocki N."/>
            <person name="Veneault-Fourrey C."/>
            <person name="LaButti K."/>
            <person name="Lindquist E.A."/>
            <person name="Lipzen A."/>
            <person name="Lundell T."/>
            <person name="Morin E."/>
            <person name="Murat C."/>
            <person name="Sun H."/>
            <person name="Tunlid A."/>
            <person name="Henrissat B."/>
            <person name="Grigoriev I.V."/>
            <person name="Hibbett D.S."/>
            <person name="Martin F."/>
            <person name="Nordberg H.P."/>
            <person name="Cantor M.N."/>
            <person name="Hua S.X."/>
        </authorList>
    </citation>
    <scope>NUCLEOTIDE SEQUENCE [LARGE SCALE GENOMIC DNA]</scope>
    <source>
        <strain evidence="2">h7</strain>
    </source>
</reference>
<sequence>MSWMSCHTSLTPPSLFVGRFFPCSLSARFVLKVRVEIWEEGETEEHDGGKLWKRGVSRARVGMAEA</sequence>
<evidence type="ECO:0000313" key="2">
    <source>
        <dbReference type="Proteomes" id="UP000053424"/>
    </source>
</evidence>
<organism evidence="1 2">
    <name type="scientific">Hebeloma cylindrosporum</name>
    <dbReference type="NCBI Taxonomy" id="76867"/>
    <lineage>
        <taxon>Eukaryota</taxon>
        <taxon>Fungi</taxon>
        <taxon>Dikarya</taxon>
        <taxon>Basidiomycota</taxon>
        <taxon>Agaricomycotina</taxon>
        <taxon>Agaricomycetes</taxon>
        <taxon>Agaricomycetidae</taxon>
        <taxon>Agaricales</taxon>
        <taxon>Agaricineae</taxon>
        <taxon>Hymenogastraceae</taxon>
        <taxon>Hebeloma</taxon>
    </lineage>
</organism>
<evidence type="ECO:0000313" key="1">
    <source>
        <dbReference type="EMBL" id="KIM45665.1"/>
    </source>
</evidence>
<dbReference type="AlphaFoldDB" id="A0A0C3CA42"/>
<dbReference type="Proteomes" id="UP000053424">
    <property type="component" value="Unassembled WGS sequence"/>
</dbReference>
<dbReference type="EMBL" id="KN831772">
    <property type="protein sequence ID" value="KIM45665.1"/>
    <property type="molecule type" value="Genomic_DNA"/>
</dbReference>
<proteinExistence type="predicted"/>
<dbReference type="HOGENOM" id="CLU_2831467_0_0_1"/>
<protein>
    <submittedName>
        <fullName evidence="1">Uncharacterized protein</fullName>
    </submittedName>
</protein>
<reference evidence="2" key="2">
    <citation type="submission" date="2015-01" db="EMBL/GenBank/DDBJ databases">
        <title>Evolutionary Origins and Diversification of the Mycorrhizal Mutualists.</title>
        <authorList>
            <consortium name="DOE Joint Genome Institute"/>
            <consortium name="Mycorrhizal Genomics Consortium"/>
            <person name="Kohler A."/>
            <person name="Kuo A."/>
            <person name="Nagy L.G."/>
            <person name="Floudas D."/>
            <person name="Copeland A."/>
            <person name="Barry K.W."/>
            <person name="Cichocki N."/>
            <person name="Veneault-Fourrey C."/>
            <person name="LaButti K."/>
            <person name="Lindquist E.A."/>
            <person name="Lipzen A."/>
            <person name="Lundell T."/>
            <person name="Morin E."/>
            <person name="Murat C."/>
            <person name="Riley R."/>
            <person name="Ohm R."/>
            <person name="Sun H."/>
            <person name="Tunlid A."/>
            <person name="Henrissat B."/>
            <person name="Grigoriev I.V."/>
            <person name="Hibbett D.S."/>
            <person name="Martin F."/>
        </authorList>
    </citation>
    <scope>NUCLEOTIDE SEQUENCE [LARGE SCALE GENOMIC DNA]</scope>
    <source>
        <strain evidence="2">h7</strain>
    </source>
</reference>
<accession>A0A0C3CA42</accession>
<keyword evidence="2" id="KW-1185">Reference proteome</keyword>
<gene>
    <name evidence="1" type="ORF">M413DRAFT_442318</name>
</gene>